<dbReference type="AlphaFoldDB" id="A0AAV8XLJ1"/>
<gene>
    <name evidence="1" type="ORF">NQ314_011143</name>
</gene>
<sequence length="113" mass="13132">MTFIMRCDERVFRCAPIYAIVLRVLRASLASSRSQLMQHLQSHVRLDQTGQVLNESDRDEMCRACIASQVCEIILFYVFFKGCISYHNLTKYALISLLITRLPPYLFTNSSYQ</sequence>
<evidence type="ECO:0000313" key="2">
    <source>
        <dbReference type="Proteomes" id="UP001162156"/>
    </source>
</evidence>
<comment type="caution">
    <text evidence="1">The sequence shown here is derived from an EMBL/GenBank/DDBJ whole genome shotgun (WGS) entry which is preliminary data.</text>
</comment>
<proteinExistence type="predicted"/>
<name>A0AAV8XLJ1_9CUCU</name>
<dbReference type="InterPro" id="IPR029321">
    <property type="entry name" value="INTS2"/>
</dbReference>
<organism evidence="1 2">
    <name type="scientific">Rhamnusium bicolor</name>
    <dbReference type="NCBI Taxonomy" id="1586634"/>
    <lineage>
        <taxon>Eukaryota</taxon>
        <taxon>Metazoa</taxon>
        <taxon>Ecdysozoa</taxon>
        <taxon>Arthropoda</taxon>
        <taxon>Hexapoda</taxon>
        <taxon>Insecta</taxon>
        <taxon>Pterygota</taxon>
        <taxon>Neoptera</taxon>
        <taxon>Endopterygota</taxon>
        <taxon>Coleoptera</taxon>
        <taxon>Polyphaga</taxon>
        <taxon>Cucujiformia</taxon>
        <taxon>Chrysomeloidea</taxon>
        <taxon>Cerambycidae</taxon>
        <taxon>Lepturinae</taxon>
        <taxon>Rhagiini</taxon>
        <taxon>Rhamnusium</taxon>
    </lineage>
</organism>
<dbReference type="PANTHER" id="PTHR28608:SF1">
    <property type="entry name" value="INTEGRATOR COMPLEX SUBUNIT 2"/>
    <property type="match status" value="1"/>
</dbReference>
<dbReference type="PANTHER" id="PTHR28608">
    <property type="entry name" value="INTEGRATOR COMPLEX SUBUNIT 2"/>
    <property type="match status" value="1"/>
</dbReference>
<dbReference type="GO" id="GO:0032039">
    <property type="term" value="C:integrator complex"/>
    <property type="evidence" value="ECO:0007669"/>
    <property type="project" value="InterPro"/>
</dbReference>
<accession>A0AAV8XLJ1</accession>
<dbReference type="EMBL" id="JANEYF010003093">
    <property type="protein sequence ID" value="KAJ8939397.1"/>
    <property type="molecule type" value="Genomic_DNA"/>
</dbReference>
<keyword evidence="2" id="KW-1185">Reference proteome</keyword>
<dbReference type="Pfam" id="PF14750">
    <property type="entry name" value="INTS2"/>
    <property type="match status" value="1"/>
</dbReference>
<reference evidence="1" key="1">
    <citation type="journal article" date="2023" name="Insect Mol. Biol.">
        <title>Genome sequencing provides insights into the evolution of gene families encoding plant cell wall-degrading enzymes in longhorned beetles.</title>
        <authorList>
            <person name="Shin N.R."/>
            <person name="Okamura Y."/>
            <person name="Kirsch R."/>
            <person name="Pauchet Y."/>
        </authorList>
    </citation>
    <scope>NUCLEOTIDE SEQUENCE</scope>
    <source>
        <strain evidence="1">RBIC_L_NR</strain>
    </source>
</reference>
<dbReference type="GO" id="GO:0034472">
    <property type="term" value="P:snRNA 3'-end processing"/>
    <property type="evidence" value="ECO:0007669"/>
    <property type="project" value="TreeGrafter"/>
</dbReference>
<protein>
    <submittedName>
        <fullName evidence="1">Uncharacterized protein</fullName>
    </submittedName>
</protein>
<dbReference type="Proteomes" id="UP001162156">
    <property type="component" value="Unassembled WGS sequence"/>
</dbReference>
<evidence type="ECO:0000313" key="1">
    <source>
        <dbReference type="EMBL" id="KAJ8939397.1"/>
    </source>
</evidence>